<evidence type="ECO:0000313" key="1">
    <source>
        <dbReference type="EMBL" id="KAJ8637393.1"/>
    </source>
</evidence>
<dbReference type="EMBL" id="CM056811">
    <property type="protein sequence ID" value="KAJ8637393.1"/>
    <property type="molecule type" value="Genomic_DNA"/>
</dbReference>
<gene>
    <name evidence="1" type="ORF">MRB53_011660</name>
</gene>
<name>A0ACC2LVZ3_PERAE</name>
<keyword evidence="2" id="KW-1185">Reference proteome</keyword>
<proteinExistence type="predicted"/>
<organism evidence="1 2">
    <name type="scientific">Persea americana</name>
    <name type="common">Avocado</name>
    <dbReference type="NCBI Taxonomy" id="3435"/>
    <lineage>
        <taxon>Eukaryota</taxon>
        <taxon>Viridiplantae</taxon>
        <taxon>Streptophyta</taxon>
        <taxon>Embryophyta</taxon>
        <taxon>Tracheophyta</taxon>
        <taxon>Spermatophyta</taxon>
        <taxon>Magnoliopsida</taxon>
        <taxon>Magnoliidae</taxon>
        <taxon>Laurales</taxon>
        <taxon>Lauraceae</taxon>
        <taxon>Persea</taxon>
    </lineage>
</organism>
<reference evidence="1 2" key="1">
    <citation type="journal article" date="2022" name="Hortic Res">
        <title>A haplotype resolved chromosomal level avocado genome allows analysis of novel avocado genes.</title>
        <authorList>
            <person name="Nath O."/>
            <person name="Fletcher S.J."/>
            <person name="Hayward A."/>
            <person name="Shaw L.M."/>
            <person name="Masouleh A.K."/>
            <person name="Furtado A."/>
            <person name="Henry R.J."/>
            <person name="Mitter N."/>
        </authorList>
    </citation>
    <scope>NUCLEOTIDE SEQUENCE [LARGE SCALE GENOMIC DNA]</scope>
    <source>
        <strain evidence="2">cv. Hass</strain>
    </source>
</reference>
<sequence>MAILVLLVLILAMTNGSGATWCVCRSDVGDSSLQKTLDYACGAGADCTPIAQNGACFQPNSVRAHCSYAVNSYFQKKGQAQGSCDFTGTAVAVTTDPSPSTTCAFPSSARNNTDNTNDNTNDNTDNTTGDTNNNTVDTNNTTHNYNTNHNPNYRNTTIHRVNPSNHHFSNNRRNNI</sequence>
<evidence type="ECO:0000313" key="2">
    <source>
        <dbReference type="Proteomes" id="UP001234297"/>
    </source>
</evidence>
<accession>A0ACC2LVZ3</accession>
<dbReference type="Proteomes" id="UP001234297">
    <property type="component" value="Chromosome 3"/>
</dbReference>
<protein>
    <submittedName>
        <fullName evidence="1">Uncharacterized protein</fullName>
    </submittedName>
</protein>
<comment type="caution">
    <text evidence="1">The sequence shown here is derived from an EMBL/GenBank/DDBJ whole genome shotgun (WGS) entry which is preliminary data.</text>
</comment>